<dbReference type="Gene3D" id="3.90.550.10">
    <property type="entry name" value="Spore Coat Polysaccharide Biosynthesis Protein SpsA, Chain A"/>
    <property type="match status" value="1"/>
</dbReference>
<dbReference type="InterPro" id="IPR005835">
    <property type="entry name" value="NTP_transferase_dom"/>
</dbReference>
<dbReference type="InterPro" id="IPR050486">
    <property type="entry name" value="Mannose-1P_guanyltransferase"/>
</dbReference>
<dbReference type="Pfam" id="PF25087">
    <property type="entry name" value="GMPPB_C"/>
    <property type="match status" value="1"/>
</dbReference>
<dbReference type="Pfam" id="PF00483">
    <property type="entry name" value="NTP_transferase"/>
    <property type="match status" value="1"/>
</dbReference>
<organism evidence="5 6">
    <name type="scientific">Halobaculum litoreum</name>
    <dbReference type="NCBI Taxonomy" id="3031998"/>
    <lineage>
        <taxon>Archaea</taxon>
        <taxon>Methanobacteriati</taxon>
        <taxon>Methanobacteriota</taxon>
        <taxon>Stenosarchaea group</taxon>
        <taxon>Halobacteria</taxon>
        <taxon>Halobacteriales</taxon>
        <taxon>Haloferacaceae</taxon>
        <taxon>Halobaculum</taxon>
    </lineage>
</organism>
<comment type="similarity">
    <text evidence="1">Belongs to the transferase hexapeptide repeat family.</text>
</comment>
<dbReference type="PANTHER" id="PTHR22572">
    <property type="entry name" value="SUGAR-1-PHOSPHATE GUANYL TRANSFERASE"/>
    <property type="match status" value="1"/>
</dbReference>
<dbReference type="InterPro" id="IPR011004">
    <property type="entry name" value="Trimer_LpxA-like_sf"/>
</dbReference>
<sequence length="388" mass="40416">MKAVLLAAGGGRRLGPLTEHRPKPMIPVGNRPILESVLEAAVDVGVDEIVLVVGRGSERIQTHFGDGDDWGVEIEYVVQEHQLGAAHALSHVESVVDGHFFVLHGDQLVDAELLERLVDRWEETGLPTIAAVRSDRPTEYGAVEVHDGVVHAVSRSPTDDPPFLVNGGGYVFDERVFDVIHGMEETDDGDFGMATALQRLADGHGLSAVLHRGSWQDLTYPWDLLTTNATLVQDHERDGPAERSGVHDTAAVSRSVALDEGVSVGPNATLLSGTSLGSNVRVGANAVLSNCIVMAGARIGDGAVLQDTVVGEAAMIGPNVTAEGGPADVVIDDTVHRGVGLGGVVADHATLGGNATVAPGAVVGCDVVADGGTVLQGRIESGETVRRA</sequence>
<dbReference type="InterPro" id="IPR056729">
    <property type="entry name" value="GMPPB_C"/>
</dbReference>
<reference evidence="5 6" key="1">
    <citation type="journal article" date="2019" name="Int. J. Syst. Evol. Microbiol.">
        <title>The Global Catalogue of Microorganisms (GCM) 10K type strain sequencing project: providing services to taxonomists for standard genome sequencing and annotation.</title>
        <authorList>
            <consortium name="The Broad Institute Genomics Platform"/>
            <consortium name="The Broad Institute Genome Sequencing Center for Infectious Disease"/>
            <person name="Wu L."/>
            <person name="Ma J."/>
        </authorList>
    </citation>
    <scope>NUCLEOTIDE SEQUENCE [LARGE SCALE GENOMIC DNA]</scope>
    <source>
        <strain evidence="5 6">DT92</strain>
    </source>
</reference>
<dbReference type="Gene3D" id="2.160.10.10">
    <property type="entry name" value="Hexapeptide repeat proteins"/>
    <property type="match status" value="1"/>
</dbReference>
<evidence type="ECO:0000313" key="5">
    <source>
        <dbReference type="EMBL" id="MFC7138061.1"/>
    </source>
</evidence>
<evidence type="ECO:0000256" key="2">
    <source>
        <dbReference type="ARBA" id="ARBA00013414"/>
    </source>
</evidence>
<dbReference type="EMBL" id="JBHSZG010000008">
    <property type="protein sequence ID" value="MFC7138061.1"/>
    <property type="molecule type" value="Genomic_DNA"/>
</dbReference>
<dbReference type="InterPro" id="IPR029044">
    <property type="entry name" value="Nucleotide-diphossugar_trans"/>
</dbReference>
<name>A0ABD5XTX8_9EURY</name>
<dbReference type="Proteomes" id="UP001596368">
    <property type="component" value="Unassembled WGS sequence"/>
</dbReference>
<dbReference type="AlphaFoldDB" id="A0ABD5XTX8"/>
<comment type="caution">
    <text evidence="5">The sequence shown here is derived from an EMBL/GenBank/DDBJ whole genome shotgun (WGS) entry which is preliminary data.</text>
</comment>
<proteinExistence type="inferred from homology"/>
<evidence type="ECO:0000313" key="6">
    <source>
        <dbReference type="Proteomes" id="UP001596368"/>
    </source>
</evidence>
<evidence type="ECO:0000256" key="1">
    <source>
        <dbReference type="ARBA" id="ARBA00007274"/>
    </source>
</evidence>
<dbReference type="SUPFAM" id="SSF51161">
    <property type="entry name" value="Trimeric LpxA-like enzymes"/>
    <property type="match status" value="1"/>
</dbReference>
<gene>
    <name evidence="5" type="ORF">ACFQRB_19505</name>
</gene>
<feature type="domain" description="Nucleotidyl transferase" evidence="3">
    <location>
        <begin position="2"/>
        <end position="231"/>
    </location>
</feature>
<evidence type="ECO:0000259" key="3">
    <source>
        <dbReference type="Pfam" id="PF00483"/>
    </source>
</evidence>
<dbReference type="CDD" id="cd04181">
    <property type="entry name" value="NTP_transferase"/>
    <property type="match status" value="1"/>
</dbReference>
<keyword evidence="6" id="KW-1185">Reference proteome</keyword>
<feature type="domain" description="Mannose-1-phosphate guanyltransferase C-terminal" evidence="4">
    <location>
        <begin position="255"/>
        <end position="363"/>
    </location>
</feature>
<evidence type="ECO:0000259" key="4">
    <source>
        <dbReference type="Pfam" id="PF25087"/>
    </source>
</evidence>
<dbReference type="SUPFAM" id="SSF53448">
    <property type="entry name" value="Nucleotide-diphospho-sugar transferases"/>
    <property type="match status" value="1"/>
</dbReference>
<protein>
    <recommendedName>
        <fullName evidence="2">Bifunctional protein GlmU</fullName>
    </recommendedName>
</protein>
<accession>A0ABD5XTX8</accession>